<dbReference type="OrthoDB" id="6417021at2759"/>
<dbReference type="Gene3D" id="3.40.50.720">
    <property type="entry name" value="NAD(P)-binding Rossmann-like Domain"/>
    <property type="match status" value="1"/>
</dbReference>
<dbReference type="PANTHER" id="PTHR22604:SF105">
    <property type="entry name" value="TRANS-1,2-DIHYDROBENZENE-1,2-DIOL DEHYDROGENASE"/>
    <property type="match status" value="1"/>
</dbReference>
<gene>
    <name evidence="8" type="ORF">FB567DRAFT_477110</name>
</gene>
<dbReference type="EMBL" id="JAGMVJ010000017">
    <property type="protein sequence ID" value="KAH7078434.1"/>
    <property type="molecule type" value="Genomic_DNA"/>
</dbReference>
<reference evidence="8" key="1">
    <citation type="journal article" date="2021" name="Nat. Commun.">
        <title>Genetic determinants of endophytism in the Arabidopsis root mycobiome.</title>
        <authorList>
            <person name="Mesny F."/>
            <person name="Miyauchi S."/>
            <person name="Thiergart T."/>
            <person name="Pickel B."/>
            <person name="Atanasova L."/>
            <person name="Karlsson M."/>
            <person name="Huettel B."/>
            <person name="Barry K.W."/>
            <person name="Haridas S."/>
            <person name="Chen C."/>
            <person name="Bauer D."/>
            <person name="Andreopoulos W."/>
            <person name="Pangilinan J."/>
            <person name="LaButti K."/>
            <person name="Riley R."/>
            <person name="Lipzen A."/>
            <person name="Clum A."/>
            <person name="Drula E."/>
            <person name="Henrissat B."/>
            <person name="Kohler A."/>
            <person name="Grigoriev I.V."/>
            <person name="Martin F.M."/>
            <person name="Hacquard S."/>
        </authorList>
    </citation>
    <scope>NUCLEOTIDE SEQUENCE</scope>
    <source>
        <strain evidence="8">MPI-SDFR-AT-0120</strain>
    </source>
</reference>
<dbReference type="PANTHER" id="PTHR22604">
    <property type="entry name" value="OXIDOREDUCTASES"/>
    <property type="match status" value="1"/>
</dbReference>
<evidence type="ECO:0000256" key="5">
    <source>
        <dbReference type="ARBA" id="ARBA00049233"/>
    </source>
</evidence>
<keyword evidence="9" id="KW-1185">Reference proteome</keyword>
<dbReference type="EC" id="1.1.1.179" evidence="3"/>
<organism evidence="8 9">
    <name type="scientific">Paraphoma chrysanthemicola</name>
    <dbReference type="NCBI Taxonomy" id="798071"/>
    <lineage>
        <taxon>Eukaryota</taxon>
        <taxon>Fungi</taxon>
        <taxon>Dikarya</taxon>
        <taxon>Ascomycota</taxon>
        <taxon>Pezizomycotina</taxon>
        <taxon>Dothideomycetes</taxon>
        <taxon>Pleosporomycetidae</taxon>
        <taxon>Pleosporales</taxon>
        <taxon>Pleosporineae</taxon>
        <taxon>Phaeosphaeriaceae</taxon>
        <taxon>Paraphoma</taxon>
    </lineage>
</organism>
<dbReference type="InterPro" id="IPR000683">
    <property type="entry name" value="Gfo/Idh/MocA-like_OxRdtase_N"/>
</dbReference>
<dbReference type="GO" id="GO:0047837">
    <property type="term" value="F:D-xylose 1-dehydrogenase (NADP+) activity"/>
    <property type="evidence" value="ECO:0007669"/>
    <property type="project" value="UniProtKB-EC"/>
</dbReference>
<name>A0A8K0QYG3_9PLEO</name>
<evidence type="ECO:0000256" key="3">
    <source>
        <dbReference type="ARBA" id="ARBA00038984"/>
    </source>
</evidence>
<evidence type="ECO:0000313" key="8">
    <source>
        <dbReference type="EMBL" id="KAH7078434.1"/>
    </source>
</evidence>
<dbReference type="InterPro" id="IPR050984">
    <property type="entry name" value="Gfo/Idh/MocA_domain"/>
</dbReference>
<dbReference type="Gene3D" id="3.30.360.10">
    <property type="entry name" value="Dihydrodipicolinate Reductase, domain 2"/>
    <property type="match status" value="1"/>
</dbReference>
<feature type="domain" description="GFO/IDH/MocA-like oxidoreductase" evidence="7">
    <location>
        <begin position="192"/>
        <end position="271"/>
    </location>
</feature>
<dbReference type="InterPro" id="IPR036291">
    <property type="entry name" value="NAD(P)-bd_dom_sf"/>
</dbReference>
<dbReference type="InterPro" id="IPR055170">
    <property type="entry name" value="GFO_IDH_MocA-like_dom"/>
</dbReference>
<accession>A0A8K0QYG3</accession>
<evidence type="ECO:0000256" key="1">
    <source>
        <dbReference type="ARBA" id="ARBA00010928"/>
    </source>
</evidence>
<protein>
    <recommendedName>
        <fullName evidence="3">D-xylose 1-dehydrogenase (NADP(+), D-xylono-1,5-lactone-forming)</fullName>
        <ecNumber evidence="3">1.1.1.179</ecNumber>
    </recommendedName>
    <alternativeName>
        <fullName evidence="4">D-xylose-NADP dehydrogenase</fullName>
    </alternativeName>
</protein>
<dbReference type="Proteomes" id="UP000813461">
    <property type="component" value="Unassembled WGS sequence"/>
</dbReference>
<dbReference type="SUPFAM" id="SSF51735">
    <property type="entry name" value="NAD(P)-binding Rossmann-fold domains"/>
    <property type="match status" value="1"/>
</dbReference>
<evidence type="ECO:0000313" key="9">
    <source>
        <dbReference type="Proteomes" id="UP000813461"/>
    </source>
</evidence>
<comment type="similarity">
    <text evidence="1">Belongs to the Gfo/Idh/MocA family.</text>
</comment>
<keyword evidence="2" id="KW-0560">Oxidoreductase</keyword>
<evidence type="ECO:0000256" key="2">
    <source>
        <dbReference type="ARBA" id="ARBA00023002"/>
    </source>
</evidence>
<comment type="caution">
    <text evidence="8">The sequence shown here is derived from an EMBL/GenBank/DDBJ whole genome shotgun (WGS) entry which is preliminary data.</text>
</comment>
<comment type="catalytic activity">
    <reaction evidence="5">
        <text>D-xylose + NADP(+) = D-xylono-1,5-lactone + NADPH + H(+)</text>
        <dbReference type="Rhea" id="RHEA:22000"/>
        <dbReference type="ChEBI" id="CHEBI:15378"/>
        <dbReference type="ChEBI" id="CHEBI:15867"/>
        <dbReference type="ChEBI" id="CHEBI:53455"/>
        <dbReference type="ChEBI" id="CHEBI:57783"/>
        <dbReference type="ChEBI" id="CHEBI:58349"/>
        <dbReference type="EC" id="1.1.1.179"/>
    </reaction>
</comment>
<dbReference type="Pfam" id="PF22725">
    <property type="entry name" value="GFO_IDH_MocA_C3"/>
    <property type="match status" value="1"/>
</dbReference>
<evidence type="ECO:0000256" key="4">
    <source>
        <dbReference type="ARBA" id="ARBA00042988"/>
    </source>
</evidence>
<dbReference type="GO" id="GO:0000166">
    <property type="term" value="F:nucleotide binding"/>
    <property type="evidence" value="ECO:0007669"/>
    <property type="project" value="InterPro"/>
</dbReference>
<dbReference type="SUPFAM" id="SSF55347">
    <property type="entry name" value="Glyceraldehyde-3-phosphate dehydrogenase-like, C-terminal domain"/>
    <property type="match status" value="1"/>
</dbReference>
<dbReference type="Pfam" id="PF01408">
    <property type="entry name" value="GFO_IDH_MocA"/>
    <property type="match status" value="1"/>
</dbReference>
<proteinExistence type="inferred from homology"/>
<sequence length="439" mass="48908">MGLSPMDILNPVGEWVEWLTRPPEIPKKDNALRFGILGAAKIAPQALIIPARSHAEVIIAAVAARDVKKAERFAKKYGIPIVHKTYDDLISDPAIDCIYNPLPNGLHYEWTLKALKAGKHVLLEKPATSNAEEAKDLFRNSLLSGPNAPVLLEARHCQFHPAWHTFLSLFDPKDVEEASARAAIPALLFALDDIRFKYDLAGGTLMDLGTYPLSALRSIFGAEPLSVTSATPRLMPASLDQRCDHAMQAAYSFPDGGVGHLWCDLGSRVRYEKGKGSWWAWLFAGRPDFTTDMPPWITVKLRAKNGLENDLAITTQKTIVMNNFMGPHVWHRIDINTATTYRDTAGEVVREEKHTESKKAYVWPEGQGGDIKGEDFWSTYRYMLEAFVDRVKGRKGSGVWLDGEESIRQMEAIDETYLKAGMALRPTSVELRPLRTAGA</sequence>
<evidence type="ECO:0000259" key="6">
    <source>
        <dbReference type="Pfam" id="PF01408"/>
    </source>
</evidence>
<evidence type="ECO:0000259" key="7">
    <source>
        <dbReference type="Pfam" id="PF22725"/>
    </source>
</evidence>
<dbReference type="AlphaFoldDB" id="A0A8K0QYG3"/>
<feature type="domain" description="Gfo/Idh/MocA-like oxidoreductase N-terminal" evidence="6">
    <location>
        <begin position="32"/>
        <end position="138"/>
    </location>
</feature>